<protein>
    <submittedName>
        <fullName evidence="2">Uncharacterized protein</fullName>
    </submittedName>
</protein>
<sequence>MVNWKKLRHTNEMHIFCWLFGIIVGKSPLTVSSNNAHVTSRNDLCHELGVTVSSLWQSSLLSTCPIQMSAAADPVGCQAFLRHDPISLWSCIEYISRSFSAL</sequence>
<keyword evidence="3" id="KW-1185">Reference proteome</keyword>
<name>A0A9P3UKC5_LYOSH</name>
<accession>A0A9P3UKC5</accession>
<comment type="caution">
    <text evidence="2">The sequence shown here is derived from an EMBL/GenBank/DDBJ whole genome shotgun (WGS) entry which is preliminary data.</text>
</comment>
<keyword evidence="1" id="KW-0732">Signal</keyword>
<gene>
    <name evidence="2" type="ORF">LshimejAT787_0111400</name>
</gene>
<reference evidence="2" key="1">
    <citation type="submission" date="2022-07" db="EMBL/GenBank/DDBJ databases">
        <title>The genome of Lyophyllum shimeji provides insight into the initial evolution of ectomycorrhizal fungal genome.</title>
        <authorList>
            <person name="Kobayashi Y."/>
            <person name="Shibata T."/>
            <person name="Hirakawa H."/>
            <person name="Shigenobu S."/>
            <person name="Nishiyama T."/>
            <person name="Yamada A."/>
            <person name="Hasebe M."/>
            <person name="Kawaguchi M."/>
        </authorList>
    </citation>
    <scope>NUCLEOTIDE SEQUENCE</scope>
    <source>
        <strain evidence="2">AT787</strain>
    </source>
</reference>
<dbReference type="EMBL" id="BRPK01000001">
    <property type="protein sequence ID" value="GLB34256.1"/>
    <property type="molecule type" value="Genomic_DNA"/>
</dbReference>
<dbReference type="Proteomes" id="UP001063166">
    <property type="component" value="Unassembled WGS sequence"/>
</dbReference>
<feature type="signal peptide" evidence="1">
    <location>
        <begin position="1"/>
        <end position="25"/>
    </location>
</feature>
<organism evidence="2 3">
    <name type="scientific">Lyophyllum shimeji</name>
    <name type="common">Hon-shimeji</name>
    <name type="synonym">Tricholoma shimeji</name>
    <dbReference type="NCBI Taxonomy" id="47721"/>
    <lineage>
        <taxon>Eukaryota</taxon>
        <taxon>Fungi</taxon>
        <taxon>Dikarya</taxon>
        <taxon>Basidiomycota</taxon>
        <taxon>Agaricomycotina</taxon>
        <taxon>Agaricomycetes</taxon>
        <taxon>Agaricomycetidae</taxon>
        <taxon>Agaricales</taxon>
        <taxon>Tricholomatineae</taxon>
        <taxon>Lyophyllaceae</taxon>
        <taxon>Lyophyllum</taxon>
    </lineage>
</organism>
<evidence type="ECO:0000256" key="1">
    <source>
        <dbReference type="SAM" id="SignalP"/>
    </source>
</evidence>
<evidence type="ECO:0000313" key="2">
    <source>
        <dbReference type="EMBL" id="GLB34256.1"/>
    </source>
</evidence>
<dbReference type="AlphaFoldDB" id="A0A9P3UKC5"/>
<proteinExistence type="predicted"/>
<feature type="chain" id="PRO_5040240626" evidence="1">
    <location>
        <begin position="26"/>
        <end position="102"/>
    </location>
</feature>
<evidence type="ECO:0000313" key="3">
    <source>
        <dbReference type="Proteomes" id="UP001063166"/>
    </source>
</evidence>